<dbReference type="EMBL" id="AAWS01000019">
    <property type="protein sequence ID" value="EAY27978.1"/>
    <property type="molecule type" value="Genomic_DNA"/>
</dbReference>
<dbReference type="Pfam" id="PF13852">
    <property type="entry name" value="DUF4197"/>
    <property type="match status" value="1"/>
</dbReference>
<dbReference type="AlphaFoldDB" id="A1ZNT9"/>
<organism evidence="1 2">
    <name type="scientific">Microscilla marina ATCC 23134</name>
    <dbReference type="NCBI Taxonomy" id="313606"/>
    <lineage>
        <taxon>Bacteria</taxon>
        <taxon>Pseudomonadati</taxon>
        <taxon>Bacteroidota</taxon>
        <taxon>Cytophagia</taxon>
        <taxon>Cytophagales</taxon>
        <taxon>Microscillaceae</taxon>
        <taxon>Microscilla</taxon>
    </lineage>
</organism>
<name>A1ZNT9_MICM2</name>
<proteinExistence type="predicted"/>
<dbReference type="eggNOG" id="ENOG502Z7PK">
    <property type="taxonomic scope" value="Bacteria"/>
</dbReference>
<evidence type="ECO:0008006" key="3">
    <source>
        <dbReference type="Google" id="ProtNLM"/>
    </source>
</evidence>
<reference evidence="1 2" key="1">
    <citation type="submission" date="2007-01" db="EMBL/GenBank/DDBJ databases">
        <authorList>
            <person name="Haygood M."/>
            <person name="Podell S."/>
            <person name="Anderson C."/>
            <person name="Hopkinson B."/>
            <person name="Roe K."/>
            <person name="Barbeau K."/>
            <person name="Gaasterland T."/>
            <person name="Ferriera S."/>
            <person name="Johnson J."/>
            <person name="Kravitz S."/>
            <person name="Beeson K."/>
            <person name="Sutton G."/>
            <person name="Rogers Y.-H."/>
            <person name="Friedman R."/>
            <person name="Frazier M."/>
            <person name="Venter J.C."/>
        </authorList>
    </citation>
    <scope>NUCLEOTIDE SEQUENCE [LARGE SCALE GENOMIC DNA]</scope>
    <source>
        <strain evidence="1 2">ATCC 23134</strain>
    </source>
</reference>
<comment type="caution">
    <text evidence="1">The sequence shown here is derived from an EMBL/GenBank/DDBJ whole genome shotgun (WGS) entry which is preliminary data.</text>
</comment>
<dbReference type="Proteomes" id="UP000004095">
    <property type="component" value="Unassembled WGS sequence"/>
</dbReference>
<gene>
    <name evidence="1" type="ORF">M23134_02647</name>
</gene>
<dbReference type="InterPro" id="IPR025245">
    <property type="entry name" value="DUF4197"/>
</dbReference>
<evidence type="ECO:0000313" key="2">
    <source>
        <dbReference type="Proteomes" id="UP000004095"/>
    </source>
</evidence>
<evidence type="ECO:0000313" key="1">
    <source>
        <dbReference type="EMBL" id="EAY27978.1"/>
    </source>
</evidence>
<accession>A1ZNT9</accession>
<sequence length="221" mass="23649">MLQKAAEPGVSDDDIALGLKSALDVGIGNGVQELIKTDGYFANQAIKILLPDEVQNATSFIKTAVPGSETLLTEVVLKMNRAAEDAANEAAPIFKDAITGMTFTDARNILFGTDNAATSFLKTGTFTQLQGLYAPKINNSLSKVGLTQLWAQIATPYNQYASNPLVQVLGAKPIPADLGTYVTGKALDGLFFKVEGEEVKIRKNVTARVNDLLQRVFGLLD</sequence>
<keyword evidence="2" id="KW-1185">Reference proteome</keyword>
<protein>
    <recommendedName>
        <fullName evidence="3">DUF4197 domain-containing protein</fullName>
    </recommendedName>
</protein>